<sequence length="86" mass="9149">MADDIKTAVTIPLGQLPRGQKAIVAALLETDENLDTALRELGFAEGLDVSVLHESPFGRDPIAIGIGPMTVALRRKEANIVMVTPV</sequence>
<keyword evidence="1" id="KW-0408">Iron</keyword>
<dbReference type="InterPro" id="IPR007167">
    <property type="entry name" value="Fe-transptr_FeoA-like"/>
</dbReference>
<protein>
    <submittedName>
        <fullName evidence="3">Iron transporter FeoA</fullName>
    </submittedName>
</protein>
<dbReference type="PANTHER" id="PTHR42954">
    <property type="entry name" value="FE(2+) TRANSPORT PROTEIN A"/>
    <property type="match status" value="1"/>
</dbReference>
<evidence type="ECO:0000256" key="1">
    <source>
        <dbReference type="ARBA" id="ARBA00023004"/>
    </source>
</evidence>
<name>A0A919EAI7_9PROT</name>
<dbReference type="Pfam" id="PF04023">
    <property type="entry name" value="FeoA"/>
    <property type="match status" value="1"/>
</dbReference>
<proteinExistence type="predicted"/>
<organism evidence="3 4">
    <name type="scientific">Kordiimonas sediminis</name>
    <dbReference type="NCBI Taxonomy" id="1735581"/>
    <lineage>
        <taxon>Bacteria</taxon>
        <taxon>Pseudomonadati</taxon>
        <taxon>Pseudomonadota</taxon>
        <taxon>Alphaproteobacteria</taxon>
        <taxon>Kordiimonadales</taxon>
        <taxon>Kordiimonadaceae</taxon>
        <taxon>Kordiimonas</taxon>
    </lineage>
</organism>
<dbReference type="Proteomes" id="UP000630923">
    <property type="component" value="Unassembled WGS sequence"/>
</dbReference>
<evidence type="ECO:0000313" key="3">
    <source>
        <dbReference type="EMBL" id="GHF30342.1"/>
    </source>
</evidence>
<dbReference type="InterPro" id="IPR052713">
    <property type="entry name" value="FeoA"/>
</dbReference>
<dbReference type="SMART" id="SM00899">
    <property type="entry name" value="FeoA"/>
    <property type="match status" value="1"/>
</dbReference>
<dbReference type="Gene3D" id="2.30.30.90">
    <property type="match status" value="1"/>
</dbReference>
<dbReference type="InterPro" id="IPR008988">
    <property type="entry name" value="Transcriptional_repressor_C"/>
</dbReference>
<dbReference type="InterPro" id="IPR038157">
    <property type="entry name" value="FeoA_core_dom"/>
</dbReference>
<dbReference type="PANTHER" id="PTHR42954:SF2">
    <property type="entry name" value="FE(2+) TRANSPORT PROTEIN A"/>
    <property type="match status" value="1"/>
</dbReference>
<dbReference type="SUPFAM" id="SSF50037">
    <property type="entry name" value="C-terminal domain of transcriptional repressors"/>
    <property type="match status" value="1"/>
</dbReference>
<keyword evidence="4" id="KW-1185">Reference proteome</keyword>
<reference evidence="3" key="1">
    <citation type="journal article" date="2014" name="Int. J. Syst. Evol. Microbiol.">
        <title>Complete genome sequence of Corynebacterium casei LMG S-19264T (=DSM 44701T), isolated from a smear-ripened cheese.</title>
        <authorList>
            <consortium name="US DOE Joint Genome Institute (JGI-PGF)"/>
            <person name="Walter F."/>
            <person name="Albersmeier A."/>
            <person name="Kalinowski J."/>
            <person name="Ruckert C."/>
        </authorList>
    </citation>
    <scope>NUCLEOTIDE SEQUENCE</scope>
    <source>
        <strain evidence="3">KCTC 42590</strain>
    </source>
</reference>
<dbReference type="EMBL" id="BNCI01000002">
    <property type="protein sequence ID" value="GHF30342.1"/>
    <property type="molecule type" value="Genomic_DNA"/>
</dbReference>
<feature type="domain" description="Ferrous iron transporter FeoA-like" evidence="2">
    <location>
        <begin position="11"/>
        <end position="85"/>
    </location>
</feature>
<accession>A0A919EAI7</accession>
<evidence type="ECO:0000313" key="4">
    <source>
        <dbReference type="Proteomes" id="UP000630923"/>
    </source>
</evidence>
<dbReference type="AlphaFoldDB" id="A0A919EAI7"/>
<comment type="caution">
    <text evidence="3">The sequence shown here is derived from an EMBL/GenBank/DDBJ whole genome shotgun (WGS) entry which is preliminary data.</text>
</comment>
<dbReference type="RefSeq" id="WP_191253862.1">
    <property type="nucleotide sequence ID" value="NZ_BNCI01000002.1"/>
</dbReference>
<reference evidence="3" key="2">
    <citation type="submission" date="2020-09" db="EMBL/GenBank/DDBJ databases">
        <authorList>
            <person name="Sun Q."/>
            <person name="Kim S."/>
        </authorList>
    </citation>
    <scope>NUCLEOTIDE SEQUENCE</scope>
    <source>
        <strain evidence="3">KCTC 42590</strain>
    </source>
</reference>
<gene>
    <name evidence="3" type="ORF">GCM10017044_27160</name>
</gene>
<evidence type="ECO:0000259" key="2">
    <source>
        <dbReference type="SMART" id="SM00899"/>
    </source>
</evidence>
<dbReference type="GO" id="GO:0046914">
    <property type="term" value="F:transition metal ion binding"/>
    <property type="evidence" value="ECO:0007669"/>
    <property type="project" value="InterPro"/>
</dbReference>